<evidence type="ECO:0000259" key="7">
    <source>
        <dbReference type="PROSITE" id="PS50067"/>
    </source>
</evidence>
<dbReference type="CDD" id="cd14498">
    <property type="entry name" value="DSP"/>
    <property type="match status" value="1"/>
</dbReference>
<dbReference type="InterPro" id="IPR027640">
    <property type="entry name" value="Kinesin-like_fam"/>
</dbReference>
<dbReference type="InterPro" id="IPR000387">
    <property type="entry name" value="Tyr_Pase_dom"/>
</dbReference>
<feature type="coiled-coil region" evidence="4">
    <location>
        <begin position="338"/>
        <end position="369"/>
    </location>
</feature>
<dbReference type="SUPFAM" id="SSF52799">
    <property type="entry name" value="(Phosphotyrosine protein) phosphatases II"/>
    <property type="match status" value="1"/>
</dbReference>
<dbReference type="PANTHER" id="PTHR47968:SF67">
    <property type="entry name" value="KINESIN MOTOR DOMAIN-CONTAINING PROTEIN"/>
    <property type="match status" value="1"/>
</dbReference>
<dbReference type="InterPro" id="IPR027417">
    <property type="entry name" value="P-loop_NTPase"/>
</dbReference>
<dbReference type="Pfam" id="PF23735">
    <property type="entry name" value="KIF9"/>
    <property type="match status" value="1"/>
</dbReference>
<feature type="region of interest" description="Disordered" evidence="5">
    <location>
        <begin position="667"/>
        <end position="693"/>
    </location>
</feature>
<feature type="coiled-coil region" evidence="4">
    <location>
        <begin position="973"/>
        <end position="1043"/>
    </location>
</feature>
<dbReference type="Pfam" id="PF00225">
    <property type="entry name" value="Kinesin"/>
    <property type="match status" value="1"/>
</dbReference>
<dbReference type="EMBL" id="CAXAMM010031335">
    <property type="protein sequence ID" value="CAK9067950.1"/>
    <property type="molecule type" value="Genomic_DNA"/>
</dbReference>
<evidence type="ECO:0000256" key="3">
    <source>
        <dbReference type="PROSITE-ProRule" id="PRU00283"/>
    </source>
</evidence>
<feature type="domain" description="Kinesin motor" evidence="7">
    <location>
        <begin position="1"/>
        <end position="322"/>
    </location>
</feature>
<keyword evidence="2" id="KW-0067">ATP-binding</keyword>
<accession>A0ABP0NVY6</accession>
<feature type="region of interest" description="Disordered" evidence="5">
    <location>
        <begin position="871"/>
        <end position="925"/>
    </location>
</feature>
<dbReference type="SUPFAM" id="SSF52540">
    <property type="entry name" value="P-loop containing nucleoside triphosphate hydrolases"/>
    <property type="match status" value="1"/>
</dbReference>
<evidence type="ECO:0000256" key="2">
    <source>
        <dbReference type="ARBA" id="ARBA00022840"/>
    </source>
</evidence>
<keyword evidence="1" id="KW-0547">Nucleotide-binding</keyword>
<dbReference type="PROSITE" id="PS50067">
    <property type="entry name" value="KINESIN_MOTOR_2"/>
    <property type="match status" value="1"/>
</dbReference>
<evidence type="ECO:0000256" key="4">
    <source>
        <dbReference type="SAM" id="Coils"/>
    </source>
</evidence>
<evidence type="ECO:0000313" key="8">
    <source>
        <dbReference type="EMBL" id="CAK9067950.1"/>
    </source>
</evidence>
<sequence>DPDVRYLYFPIACWREGAPDRSPKGVAKVLAPLLSFAKHHLAEGGNVMIHCLAGCHRAGTAGVACLMELCNLDFKSALCAAKAARPSVDPLAHLHALLRKFEVAKRSGFVGKAMEQASQLGFQEAANAVFGINPPKQKTIPDLPKVQLREDEDGNIHLRNLSVNMAQKEEDALNLLFLGDTNRVVAETPMNDVSTRSHCMFIMWVESTKPDSDTVRRAKLHLVDLAGSERISKTGVEGHLQKEARYINLSLHYLEQVIVALHERTTGARNHVPYRNSMMTSVLRDSLGGNCKTVMVGTAAIEDRHLEESMSTCRFAQRVAAIKNNATVNEELDPALLIRRLKKEAAELKDELKLLNGEAEELNAEDKEECKKLVQGYLVQQDLEAPFVGGSISRFQECFRLLREVYLQKAGGAVEQMSSPSEPRLGSLEATLNQLRQEVAMRDQEINMLVGSLSKRGNNAKEAARAGPVFIPGAPSGSNPPEVATSRGPEALSSPGEDSAAVGDPTALLLDRNKAFDAFRRSVRRSETLDDGREAMKQLVVEAKEVGELANAARASVQVIQKKIEKARLGRVLGTGPHDPTSKENAVPPDTPEIATLNHTMEVKISTYKKSMERLKWVKAEIEKYRSAAEENKERLQRDFEAWYLSLQAHQASVAGAEAVRPASAQSPAAVVESSPRSNSAQESRKAPGAFTTGAVLTSTLESTAVHKRHKDADVMNAEESAAENSSEVQLLKELLLQQTRRSETLGRQAAARDWERWELLQQLRQKDEQLEFEEIAATKQRVVLSTVRATARHYRAVCCLRAWRSHVQQLCAERALLRAKNRLALGRRRHASSLIHSVLKRVLERHLTSGLHALGVHRASFVSPEIEKRRVPEPGFSTPPKSSHPSRVHWDPSPIPRMPGRAAYPSEVSTEIPSEAALDSERADLESSLETVRLTQEAAAQAPNKVRRSLLEAWGRDRGKWAQERAALSAAADEAREEARMARWANAEAEANYAEAAEVARAELRGEEHLCMQLAAQLRERIHQAESLEEALELKLEGAKATPDGAPSSSQLQELDSYAALVDRLRSEVAHERSEREASASSLATLRNSYRLLLQRTSNDCLREGSRACRGAWAR</sequence>
<dbReference type="InterPro" id="IPR036961">
    <property type="entry name" value="Kinesin_motor_dom_sf"/>
</dbReference>
<comment type="caution">
    <text evidence="8">The sequence shown here is derived from an EMBL/GenBank/DDBJ whole genome shotgun (WGS) entry which is preliminary data.</text>
</comment>
<dbReference type="PRINTS" id="PR00380">
    <property type="entry name" value="KINESINHEAVY"/>
</dbReference>
<dbReference type="Gene3D" id="3.90.190.10">
    <property type="entry name" value="Protein tyrosine phosphatase superfamily"/>
    <property type="match status" value="1"/>
</dbReference>
<reference evidence="8 9" key="1">
    <citation type="submission" date="2024-02" db="EMBL/GenBank/DDBJ databases">
        <authorList>
            <person name="Chen Y."/>
            <person name="Shah S."/>
            <person name="Dougan E. K."/>
            <person name="Thang M."/>
            <person name="Chan C."/>
        </authorList>
    </citation>
    <scope>NUCLEOTIDE SEQUENCE [LARGE SCALE GENOMIC DNA]</scope>
</reference>
<dbReference type="Gene3D" id="3.40.850.10">
    <property type="entry name" value="Kinesin motor domain"/>
    <property type="match status" value="1"/>
</dbReference>
<dbReference type="InterPro" id="IPR019821">
    <property type="entry name" value="Kinesin_motor_CS"/>
</dbReference>
<comment type="caution">
    <text evidence="3">Lacks conserved residue(s) required for the propagation of feature annotation.</text>
</comment>
<proteinExistence type="inferred from homology"/>
<dbReference type="SMART" id="SM00129">
    <property type="entry name" value="KISc"/>
    <property type="match status" value="1"/>
</dbReference>
<evidence type="ECO:0000259" key="6">
    <source>
        <dbReference type="PROSITE" id="PS50056"/>
    </source>
</evidence>
<dbReference type="PROSITE" id="PS50056">
    <property type="entry name" value="TYR_PHOSPHATASE_2"/>
    <property type="match status" value="1"/>
</dbReference>
<feature type="region of interest" description="Disordered" evidence="5">
    <location>
        <begin position="572"/>
        <end position="593"/>
    </location>
</feature>
<keyword evidence="9" id="KW-1185">Reference proteome</keyword>
<keyword evidence="4" id="KW-0175">Coiled coil</keyword>
<comment type="similarity">
    <text evidence="3">Belongs to the TRAFAC class myosin-kinesin ATPase superfamily. Kinesin family.</text>
</comment>
<dbReference type="InterPro" id="IPR001752">
    <property type="entry name" value="Kinesin_motor_dom"/>
</dbReference>
<dbReference type="InterPro" id="IPR029021">
    <property type="entry name" value="Prot-tyrosine_phosphatase-like"/>
</dbReference>
<dbReference type="PANTHER" id="PTHR47968">
    <property type="entry name" value="CENTROMERE PROTEIN E"/>
    <property type="match status" value="1"/>
</dbReference>
<dbReference type="InterPro" id="IPR056524">
    <property type="entry name" value="KIF6/9_C"/>
</dbReference>
<feature type="domain" description="Tyrosine specific protein phosphatases" evidence="6">
    <location>
        <begin position="27"/>
        <end position="88"/>
    </location>
</feature>
<feature type="region of interest" description="Disordered" evidence="5">
    <location>
        <begin position="470"/>
        <end position="503"/>
    </location>
</feature>
<name>A0ABP0NVY6_9DINO</name>
<dbReference type="PROSITE" id="PS00411">
    <property type="entry name" value="KINESIN_MOTOR_1"/>
    <property type="match status" value="1"/>
</dbReference>
<organism evidence="8 9">
    <name type="scientific">Durusdinium trenchii</name>
    <dbReference type="NCBI Taxonomy" id="1381693"/>
    <lineage>
        <taxon>Eukaryota</taxon>
        <taxon>Sar</taxon>
        <taxon>Alveolata</taxon>
        <taxon>Dinophyceae</taxon>
        <taxon>Suessiales</taxon>
        <taxon>Symbiodiniaceae</taxon>
        <taxon>Durusdinium</taxon>
    </lineage>
</organism>
<protein>
    <submittedName>
        <fullName evidence="8">Kinesin-like protein KIF6</fullName>
    </submittedName>
</protein>
<feature type="non-terminal residue" evidence="8">
    <location>
        <position position="1"/>
    </location>
</feature>
<evidence type="ECO:0000256" key="1">
    <source>
        <dbReference type="ARBA" id="ARBA00022741"/>
    </source>
</evidence>
<gene>
    <name evidence="8" type="ORF">SCF082_LOCUS34313</name>
</gene>
<evidence type="ECO:0000313" key="9">
    <source>
        <dbReference type="Proteomes" id="UP001642464"/>
    </source>
</evidence>
<evidence type="ECO:0000256" key="5">
    <source>
        <dbReference type="SAM" id="MobiDB-lite"/>
    </source>
</evidence>
<dbReference type="Proteomes" id="UP001642464">
    <property type="component" value="Unassembled WGS sequence"/>
</dbReference>